<dbReference type="GO" id="GO:0004662">
    <property type="term" value="F:CAAX-protein geranylgeranyltransferase activity"/>
    <property type="evidence" value="ECO:0007669"/>
    <property type="project" value="TreeGrafter"/>
</dbReference>
<dbReference type="PANTHER" id="PTHR11774">
    <property type="entry name" value="GERANYLGERANYL TRANSFERASE TYPE BETA SUBUNIT"/>
    <property type="match status" value="1"/>
</dbReference>
<dbReference type="HOGENOM" id="CLU_028946_2_2_1"/>
<evidence type="ECO:0000256" key="2">
    <source>
        <dbReference type="ARBA" id="ARBA00010497"/>
    </source>
</evidence>
<comment type="cofactor">
    <cofactor evidence="1">
        <name>Zn(2+)</name>
        <dbReference type="ChEBI" id="CHEBI:29105"/>
    </cofactor>
</comment>
<gene>
    <name evidence="9" type="primary">AlNc14C72G4942</name>
    <name evidence="9" type="ORF">ALNC14_056590</name>
</gene>
<keyword evidence="4 9" id="KW-0808">Transferase</keyword>
<dbReference type="GO" id="GO:0005953">
    <property type="term" value="C:CAAX-protein geranylgeranyltransferase complex"/>
    <property type="evidence" value="ECO:0007669"/>
    <property type="project" value="TreeGrafter"/>
</dbReference>
<keyword evidence="7" id="KW-0862">Zinc</keyword>
<dbReference type="GO" id="GO:0046872">
    <property type="term" value="F:metal ion binding"/>
    <property type="evidence" value="ECO:0007669"/>
    <property type="project" value="UniProtKB-KW"/>
</dbReference>
<dbReference type="AlphaFoldDB" id="F0WE87"/>
<proteinExistence type="inferred from homology"/>
<dbReference type="SUPFAM" id="SSF48239">
    <property type="entry name" value="Terpenoid cyclases/Protein prenyltransferases"/>
    <property type="match status" value="1"/>
</dbReference>
<reference evidence="9" key="1">
    <citation type="journal article" date="2011" name="PLoS Biol.">
        <title>Gene gain and loss during evolution of obligate parasitism in the white rust pathogen of Arabidopsis thaliana.</title>
        <authorList>
            <person name="Kemen E."/>
            <person name="Gardiner A."/>
            <person name="Schultz-Larsen T."/>
            <person name="Kemen A.C."/>
            <person name="Balmuth A.L."/>
            <person name="Robert-Seilaniantz A."/>
            <person name="Bailey K."/>
            <person name="Holub E."/>
            <person name="Studholme D.J."/>
            <person name="Maclean D."/>
            <person name="Jones J.D."/>
        </authorList>
    </citation>
    <scope>NUCLEOTIDE SEQUENCE</scope>
</reference>
<dbReference type="EMBL" id="FR824117">
    <property type="protein sequence ID" value="CCA19516.1"/>
    <property type="molecule type" value="Genomic_DNA"/>
</dbReference>
<dbReference type="Gene3D" id="1.50.10.20">
    <property type="match status" value="1"/>
</dbReference>
<evidence type="ECO:0000256" key="5">
    <source>
        <dbReference type="ARBA" id="ARBA00022723"/>
    </source>
</evidence>
<evidence type="ECO:0000259" key="8">
    <source>
        <dbReference type="Pfam" id="PF00432"/>
    </source>
</evidence>
<keyword evidence="6" id="KW-0677">Repeat</keyword>
<evidence type="ECO:0000313" key="9">
    <source>
        <dbReference type="EMBL" id="CCA19516.1"/>
    </source>
</evidence>
<organism evidence="9">
    <name type="scientific">Albugo laibachii Nc14</name>
    <dbReference type="NCBI Taxonomy" id="890382"/>
    <lineage>
        <taxon>Eukaryota</taxon>
        <taxon>Sar</taxon>
        <taxon>Stramenopiles</taxon>
        <taxon>Oomycota</taxon>
        <taxon>Peronosporomycetes</taxon>
        <taxon>Albuginales</taxon>
        <taxon>Albuginaceae</taxon>
        <taxon>Albugo</taxon>
    </lineage>
</organism>
<name>F0WE87_9STRA</name>
<dbReference type="Pfam" id="PF00432">
    <property type="entry name" value="Prenyltrans"/>
    <property type="match status" value="1"/>
</dbReference>
<evidence type="ECO:0000256" key="4">
    <source>
        <dbReference type="ARBA" id="ARBA00022679"/>
    </source>
</evidence>
<keyword evidence="3" id="KW-0637">Prenyltransferase</keyword>
<evidence type="ECO:0000256" key="6">
    <source>
        <dbReference type="ARBA" id="ARBA00022737"/>
    </source>
</evidence>
<feature type="domain" description="Prenyltransferase alpha-alpha toroid" evidence="8">
    <location>
        <begin position="6"/>
        <end position="328"/>
    </location>
</feature>
<dbReference type="InterPro" id="IPR001330">
    <property type="entry name" value="Prenyltrans"/>
</dbReference>
<keyword evidence="5" id="KW-0479">Metal-binding</keyword>
<dbReference type="InterPro" id="IPR008930">
    <property type="entry name" value="Terpenoid_cyclase/PrenylTrfase"/>
</dbReference>
<accession>F0WE87</accession>
<protein>
    <submittedName>
        <fullName evidence="9">Geranylgeranyl transferase putative</fullName>
    </submittedName>
</protein>
<dbReference type="PANTHER" id="PTHR11774:SF4">
    <property type="entry name" value="GERANYLGERANYL TRANSFERASE TYPE-1 SUBUNIT BETA"/>
    <property type="match status" value="1"/>
</dbReference>
<evidence type="ECO:0000256" key="7">
    <source>
        <dbReference type="ARBA" id="ARBA00022833"/>
    </source>
</evidence>
<dbReference type="InterPro" id="IPR045089">
    <property type="entry name" value="PGGT1B-like"/>
</dbReference>
<evidence type="ECO:0000256" key="3">
    <source>
        <dbReference type="ARBA" id="ARBA00022602"/>
    </source>
</evidence>
<comment type="similarity">
    <text evidence="2">Belongs to the protein prenyltransferase subunit beta family.</text>
</comment>
<evidence type="ECO:0000256" key="1">
    <source>
        <dbReference type="ARBA" id="ARBA00001947"/>
    </source>
</evidence>
<reference evidence="9" key="2">
    <citation type="submission" date="2011-02" db="EMBL/GenBank/DDBJ databases">
        <authorList>
            <person name="MacLean D."/>
        </authorList>
    </citation>
    <scope>NUCLEOTIDE SEQUENCE</scope>
</reference>
<sequence>MGPDSLDKELHALYFLRNLKSLSEGYELQDSNRVVLAFFCIHGLAILNELHRVDKDVIIEWVYELQVQSNDPDSEELGGGFRGSLWFGRSDSVGNNSALYDASNIAATYAALCILKTLGDDQSRVHKKEIVQMLGKLQHSSGCFSSMNLGSEQDMRFVFCACAISYMLDDWSGIDKALVCQYINKCRNYDGSIGIAPGTEGQGGAVFCAIAALRLSGCEEKLDCKQKNLIRWLMFRQHNGFQGRCNKEPDSCYAFWNGGALDMLEHHAFVDIESIQNFVVSCQHSFGGFCKYPDSGPDVMHSYYSLAWLSIASRSSRHLGIIGLKPMDTKLQIPFCV</sequence>